<reference evidence="6" key="1">
    <citation type="submission" date="2022-11" db="UniProtKB">
        <authorList>
            <consortium name="WormBaseParasite"/>
        </authorList>
    </citation>
    <scope>IDENTIFICATION</scope>
</reference>
<proteinExistence type="predicted"/>
<dbReference type="Pfam" id="PF00307">
    <property type="entry name" value="CH"/>
    <property type="match status" value="1"/>
</dbReference>
<protein>
    <submittedName>
        <fullName evidence="6">Calponin-homology (CH) domain-containing protein</fullName>
    </submittedName>
</protein>
<dbReference type="SMART" id="SM00033">
    <property type="entry name" value="CH"/>
    <property type="match status" value="1"/>
</dbReference>
<sequence length="291" mass="32389">MSSNASSSSPPNVPQQNTSSRTACNPTIAAVSPANSNVSTRCTTTFVYGPRTASSSQMTSPTQSSNGYASPPIVLPQCSSTHSPTFSLPSRRKNNVNGSLGHHSYQYSDAAESECLEHYESNLEKYKDERDAIQKKTFTKWVNQHLIKNDRKVEDLFMDLRDGFNLIVLLEALTDQNLHRENGSTRFHRIQNVQSCLESLRRRNVKLVNIRPEDIVEGNGKLTLGLIWTIILNFQVSMINQRRSQQASTAAGPEIGQKQNAFPAANQQQSRARIRPPSDIDRMVSAILLLC</sequence>
<feature type="domain" description="Calponin-homology (CH)" evidence="4">
    <location>
        <begin position="132"/>
        <end position="235"/>
    </location>
</feature>
<feature type="compositionally biased region" description="Low complexity" evidence="3">
    <location>
        <begin position="54"/>
        <end position="65"/>
    </location>
</feature>
<dbReference type="CDD" id="cd21188">
    <property type="entry name" value="CH_PLEC-like_rpt1"/>
    <property type="match status" value="1"/>
</dbReference>
<feature type="compositionally biased region" description="Low complexity" evidence="3">
    <location>
        <begin position="1"/>
        <end position="20"/>
    </location>
</feature>
<evidence type="ECO:0000256" key="1">
    <source>
        <dbReference type="ARBA" id="ARBA00022737"/>
    </source>
</evidence>
<dbReference type="Gene3D" id="1.10.418.10">
    <property type="entry name" value="Calponin-like domain"/>
    <property type="match status" value="1"/>
</dbReference>
<dbReference type="WBParaSite" id="Gr19_v10_g4354.t1">
    <property type="protein sequence ID" value="Gr19_v10_g4354.t1"/>
    <property type="gene ID" value="Gr19_v10_g4354"/>
</dbReference>
<keyword evidence="2" id="KW-0009">Actin-binding</keyword>
<dbReference type="PANTHER" id="PTHR11915">
    <property type="entry name" value="SPECTRIN/FILAMIN RELATED CYTOSKELETAL PROTEIN"/>
    <property type="match status" value="1"/>
</dbReference>
<dbReference type="Proteomes" id="UP000887572">
    <property type="component" value="Unplaced"/>
</dbReference>
<evidence type="ECO:0000256" key="3">
    <source>
        <dbReference type="SAM" id="MobiDB-lite"/>
    </source>
</evidence>
<organism evidence="5 6">
    <name type="scientific">Globodera rostochiensis</name>
    <name type="common">Golden nematode worm</name>
    <name type="synonym">Heterodera rostochiensis</name>
    <dbReference type="NCBI Taxonomy" id="31243"/>
    <lineage>
        <taxon>Eukaryota</taxon>
        <taxon>Metazoa</taxon>
        <taxon>Ecdysozoa</taxon>
        <taxon>Nematoda</taxon>
        <taxon>Chromadorea</taxon>
        <taxon>Rhabditida</taxon>
        <taxon>Tylenchina</taxon>
        <taxon>Tylenchomorpha</taxon>
        <taxon>Tylenchoidea</taxon>
        <taxon>Heteroderidae</taxon>
        <taxon>Heteroderinae</taxon>
        <taxon>Globodera</taxon>
    </lineage>
</organism>
<dbReference type="SUPFAM" id="SSF47576">
    <property type="entry name" value="Calponin-homology domain, CH-domain"/>
    <property type="match status" value="1"/>
</dbReference>
<dbReference type="GO" id="GO:0003779">
    <property type="term" value="F:actin binding"/>
    <property type="evidence" value="ECO:0007669"/>
    <property type="project" value="UniProtKB-KW"/>
</dbReference>
<feature type="region of interest" description="Disordered" evidence="3">
    <location>
        <begin position="1"/>
        <end position="22"/>
    </location>
</feature>
<evidence type="ECO:0000313" key="5">
    <source>
        <dbReference type="Proteomes" id="UP000887572"/>
    </source>
</evidence>
<evidence type="ECO:0000313" key="6">
    <source>
        <dbReference type="WBParaSite" id="Gr19_v10_g4354.t1"/>
    </source>
</evidence>
<dbReference type="InterPro" id="IPR001589">
    <property type="entry name" value="Actinin_actin-bd_CS"/>
</dbReference>
<dbReference type="InterPro" id="IPR036872">
    <property type="entry name" value="CH_dom_sf"/>
</dbReference>
<feature type="region of interest" description="Disordered" evidence="3">
    <location>
        <begin position="51"/>
        <end position="74"/>
    </location>
</feature>
<keyword evidence="1" id="KW-0677">Repeat</keyword>
<dbReference type="PROSITE" id="PS00019">
    <property type="entry name" value="ACTININ_1"/>
    <property type="match status" value="1"/>
</dbReference>
<dbReference type="InterPro" id="IPR001715">
    <property type="entry name" value="CH_dom"/>
</dbReference>
<dbReference type="FunFam" id="1.10.418.10:FF:000048">
    <property type="entry name" value="Short stop, isoform B"/>
    <property type="match status" value="1"/>
</dbReference>
<name>A0A914HWA3_GLORO</name>
<keyword evidence="5" id="KW-1185">Reference proteome</keyword>
<dbReference type="PROSITE" id="PS50021">
    <property type="entry name" value="CH"/>
    <property type="match status" value="1"/>
</dbReference>
<dbReference type="PROSITE" id="PS00020">
    <property type="entry name" value="ACTININ_2"/>
    <property type="match status" value="1"/>
</dbReference>
<dbReference type="AlphaFoldDB" id="A0A914HWA3"/>
<accession>A0A914HWA3</accession>
<evidence type="ECO:0000256" key="2">
    <source>
        <dbReference type="ARBA" id="ARBA00023203"/>
    </source>
</evidence>
<evidence type="ECO:0000259" key="4">
    <source>
        <dbReference type="PROSITE" id="PS50021"/>
    </source>
</evidence>